<accession>A0A161LZH2</accession>
<reference evidence="2" key="2">
    <citation type="submission" date="2016-04" db="EMBL/GenBank/DDBJ databases">
        <title>Planomonospora sphaerica JCM9374 whole genome shotgun sequence.</title>
        <authorList>
            <person name="Suzuki T."/>
            <person name="Dohra H."/>
            <person name="Kodani S."/>
        </authorList>
    </citation>
    <scope>NUCLEOTIDE SEQUENCE [LARGE SCALE GENOMIC DNA]</scope>
    <source>
        <strain evidence="2">JCM 9374</strain>
    </source>
</reference>
<dbReference type="Proteomes" id="UP000077701">
    <property type="component" value="Unassembled WGS sequence"/>
</dbReference>
<dbReference type="EMBL" id="BDCX01000040">
    <property type="protein sequence ID" value="GAT71489.1"/>
    <property type="molecule type" value="Genomic_DNA"/>
</dbReference>
<dbReference type="STRING" id="161355.PS9374_07180"/>
<dbReference type="RefSeq" id="WP_231647681.1">
    <property type="nucleotide sequence ID" value="NZ_BDCX01000040.1"/>
</dbReference>
<reference evidence="1 2" key="1">
    <citation type="journal article" date="2016" name="Genome Announc.">
        <title>Draft Genome Sequence of Planomonospora sphaerica JCM9374, a Rare Actinomycete.</title>
        <authorList>
            <person name="Dohra H."/>
            <person name="Suzuki T."/>
            <person name="Inoue Y."/>
            <person name="Kodani S."/>
        </authorList>
    </citation>
    <scope>NUCLEOTIDE SEQUENCE [LARGE SCALE GENOMIC DNA]</scope>
    <source>
        <strain evidence="1 2">JCM 9374</strain>
    </source>
</reference>
<proteinExistence type="predicted"/>
<evidence type="ECO:0000313" key="2">
    <source>
        <dbReference type="Proteomes" id="UP000077701"/>
    </source>
</evidence>
<dbReference type="AlphaFoldDB" id="A0A161LZH2"/>
<sequence length="338" mass="36787">MIAVLHPQVVDEHDDVMTTAERYRAFAVREARGQSPAYEALALTVSADQRLLGLLDELPKEKQQPNLLFAAAQYLAAPVTAPDEFRAWMVRHWPELSATMLRRRTQTNEPARCAAMLPALARLPQPLALLEVGASAGLCLYPDAYRYRYGAAVLGPADSRVRLTCAVSGDVPLPESTPAVVWRAGLDLDPLDVADDDDVRWLDALIWPEQQQRRDRLHAAVRVARADPPHLVRGDLLTDLPALAARAPADATLVVFHSAVLAYVPPDTRTAFVELVRSLPGHWISNEGTGILPGLMPAAGVDADGPALFLLALDGRPVALTGPHGQEIRWLIPHTVSV</sequence>
<evidence type="ECO:0000313" key="1">
    <source>
        <dbReference type="EMBL" id="GAT71489.1"/>
    </source>
</evidence>
<protein>
    <recommendedName>
        <fullName evidence="3">DUF2332 domain-containing protein</fullName>
    </recommendedName>
</protein>
<keyword evidence="2" id="KW-1185">Reference proteome</keyword>
<dbReference type="InterPro" id="IPR011200">
    <property type="entry name" value="UCP012608"/>
</dbReference>
<organism evidence="1 2">
    <name type="scientific">Planomonospora sphaerica</name>
    <dbReference type="NCBI Taxonomy" id="161355"/>
    <lineage>
        <taxon>Bacteria</taxon>
        <taxon>Bacillati</taxon>
        <taxon>Actinomycetota</taxon>
        <taxon>Actinomycetes</taxon>
        <taxon>Streptosporangiales</taxon>
        <taxon>Streptosporangiaceae</taxon>
        <taxon>Planomonospora</taxon>
    </lineage>
</organism>
<evidence type="ECO:0008006" key="3">
    <source>
        <dbReference type="Google" id="ProtNLM"/>
    </source>
</evidence>
<comment type="caution">
    <text evidence="1">The sequence shown here is derived from an EMBL/GenBank/DDBJ whole genome shotgun (WGS) entry which is preliminary data.</text>
</comment>
<name>A0A161LZH2_9ACTN</name>
<dbReference type="Pfam" id="PF10094">
    <property type="entry name" value="DUF2332"/>
    <property type="match status" value="1"/>
</dbReference>
<gene>
    <name evidence="1" type="ORF">PS9374_07180</name>
</gene>